<reference evidence="2 3" key="1">
    <citation type="journal article" date="2007" name="Proc. Natl. Acad. Sci. U.S.A.">
        <title>Genome and proteome of long-chain alkane degrading Geobacillus thermodenitrificans NG80-2 isolated from a deep-subsurface oil reservoir.</title>
        <authorList>
            <person name="Feng L."/>
            <person name="Wang W."/>
            <person name="Cheng J."/>
            <person name="Ren Y."/>
            <person name="Zhao G."/>
            <person name="Gao C."/>
            <person name="Tang Y."/>
            <person name="Liu X."/>
            <person name="Han W."/>
            <person name="Peng X."/>
            <person name="Liu R."/>
            <person name="Wang L."/>
        </authorList>
    </citation>
    <scope>NUCLEOTIDE SEQUENCE [LARGE SCALE GENOMIC DNA]</scope>
    <source>
        <strain evidence="2 3">NG80-2</strain>
    </source>
</reference>
<accession>A4INQ6</accession>
<dbReference type="InterPro" id="IPR016984">
    <property type="entry name" value="UCP031853"/>
</dbReference>
<dbReference type="GO" id="GO:0003677">
    <property type="term" value="F:DNA binding"/>
    <property type="evidence" value="ECO:0007669"/>
    <property type="project" value="InterPro"/>
</dbReference>
<proteinExistence type="predicted"/>
<sequence>MAVWLVRAGRNGEQQEAALEHGVAVIGWNELPDLSSIQTREQLKELFNKVYPKATENEAANKVGQIWAFIHRIQKGDLVALPLKYRSAIAIGKVVGAYQYRTDIAANIRHTIPVEWIRTDIPRTAFDQDLLYSLGAFMTVCQIKRNNAEERIWKILGLSVSPSSVTSHVKDDDNEEVTVDMESINVEDVALEQIRTYISRKFAGHHLAELVNAILQAEGYTTEISPPGPDGGVDILAGTGPMGFGFPRLCVQVKSSQYPVGSNVLSELLGTISKFGADQGLLVSWGGFKSTVLRDAKNNFFKVRLWDSDALLKAVLRNYDKFPDSLQAELPLKRVWALVQEDE</sequence>
<name>A4INQ6_GEOTN</name>
<dbReference type="RefSeq" id="WP_011887403.1">
    <property type="nucleotide sequence ID" value="NC_009328.1"/>
</dbReference>
<dbReference type="InterPro" id="IPR011856">
    <property type="entry name" value="tRNA_endonuc-like_dom_sf"/>
</dbReference>
<dbReference type="Gene3D" id="3.40.1350.10">
    <property type="match status" value="1"/>
</dbReference>
<dbReference type="AlphaFoldDB" id="A4INQ6"/>
<evidence type="ECO:0000313" key="3">
    <source>
        <dbReference type="Proteomes" id="UP000001578"/>
    </source>
</evidence>
<dbReference type="SUPFAM" id="SSF52980">
    <property type="entry name" value="Restriction endonuclease-like"/>
    <property type="match status" value="1"/>
</dbReference>
<dbReference type="eggNOG" id="COG4127">
    <property type="taxonomic scope" value="Bacteria"/>
</dbReference>
<dbReference type="PIRSF" id="PIRSF031853">
    <property type="entry name" value="UPC031853"/>
    <property type="match status" value="1"/>
</dbReference>
<dbReference type="PANTHER" id="PTHR30015:SF7">
    <property type="entry name" value="TYPE IV METHYL-DIRECTED RESTRICTION ENZYME ECOKMRR"/>
    <property type="match status" value="1"/>
</dbReference>
<evidence type="ECO:0000313" key="2">
    <source>
        <dbReference type="EMBL" id="ABO66960.1"/>
    </source>
</evidence>
<feature type="domain" description="Restriction endonuclease type IV Mrr" evidence="1">
    <location>
        <begin position="200"/>
        <end position="313"/>
    </location>
</feature>
<dbReference type="GO" id="GO:0009307">
    <property type="term" value="P:DNA restriction-modification system"/>
    <property type="evidence" value="ECO:0007669"/>
    <property type="project" value="InterPro"/>
</dbReference>
<dbReference type="Pfam" id="PF04471">
    <property type="entry name" value="Mrr_cat"/>
    <property type="match status" value="1"/>
</dbReference>
<dbReference type="GO" id="GO:0015666">
    <property type="term" value="F:restriction endodeoxyribonuclease activity"/>
    <property type="evidence" value="ECO:0007669"/>
    <property type="project" value="TreeGrafter"/>
</dbReference>
<gene>
    <name evidence="2" type="ordered locus">GTNG_1594</name>
</gene>
<dbReference type="InterPro" id="IPR011335">
    <property type="entry name" value="Restrct_endonuc-II-like"/>
</dbReference>
<dbReference type="GO" id="GO:0043590">
    <property type="term" value="C:bacterial nucleoid"/>
    <property type="evidence" value="ECO:0007669"/>
    <property type="project" value="TreeGrafter"/>
</dbReference>
<dbReference type="KEGG" id="gtn:GTNG_1594"/>
<protein>
    <recommendedName>
        <fullName evidence="1">Restriction endonuclease type IV Mrr domain-containing protein</fullName>
    </recommendedName>
</protein>
<dbReference type="EMBL" id="CP000557">
    <property type="protein sequence ID" value="ABO66960.1"/>
    <property type="molecule type" value="Genomic_DNA"/>
</dbReference>
<dbReference type="InterPro" id="IPR007560">
    <property type="entry name" value="Restrct_endonuc_IV_Mrr"/>
</dbReference>
<dbReference type="REBASE" id="14919">
    <property type="entry name" value="GthNGMrrP"/>
</dbReference>
<dbReference type="InterPro" id="IPR052906">
    <property type="entry name" value="Type_IV_Methyl-Rstrct_Enzyme"/>
</dbReference>
<organism evidence="2 3">
    <name type="scientific">Geobacillus thermodenitrificans (strain NG80-2)</name>
    <dbReference type="NCBI Taxonomy" id="420246"/>
    <lineage>
        <taxon>Bacteria</taxon>
        <taxon>Bacillati</taxon>
        <taxon>Bacillota</taxon>
        <taxon>Bacilli</taxon>
        <taxon>Bacillales</taxon>
        <taxon>Anoxybacillaceae</taxon>
        <taxon>Geobacillus</taxon>
    </lineage>
</organism>
<dbReference type="Proteomes" id="UP000001578">
    <property type="component" value="Chromosome"/>
</dbReference>
<evidence type="ECO:0000259" key="1">
    <source>
        <dbReference type="Pfam" id="PF04471"/>
    </source>
</evidence>
<dbReference type="PANTHER" id="PTHR30015">
    <property type="entry name" value="MRR RESTRICTION SYSTEM PROTEIN"/>
    <property type="match status" value="1"/>
</dbReference>
<dbReference type="HOGENOM" id="CLU_047680_0_0_9"/>